<dbReference type="EC" id="3.7.1.17" evidence="2"/>
<evidence type="ECO:0000313" key="2">
    <source>
        <dbReference type="EMBL" id="OSY35809.1"/>
    </source>
</evidence>
<dbReference type="PRINTS" id="PR00111">
    <property type="entry name" value="ABHYDROLASE"/>
</dbReference>
<dbReference type="SUPFAM" id="SSF53474">
    <property type="entry name" value="alpha/beta-Hydrolases"/>
    <property type="match status" value="1"/>
</dbReference>
<dbReference type="InterPro" id="IPR029058">
    <property type="entry name" value="AB_hydrolase_fold"/>
</dbReference>
<reference evidence="2 3" key="1">
    <citation type="submission" date="2016-09" db="EMBL/GenBank/DDBJ databases">
        <title>Pseudonocardia autotrophica DSM535, a candidate organism with high potential of specific P450 cytochromes.</title>
        <authorList>
            <person name="Grumaz C."/>
            <person name="Vainshtein Y."/>
            <person name="Kirstahler P."/>
            <person name="Sohn K."/>
        </authorList>
    </citation>
    <scope>NUCLEOTIDE SEQUENCE [LARGE SCALE GENOMIC DNA]</scope>
    <source>
        <strain evidence="2 3">DSM 535</strain>
    </source>
</reference>
<dbReference type="InterPro" id="IPR000073">
    <property type="entry name" value="AB_hydrolase_1"/>
</dbReference>
<dbReference type="Gene3D" id="3.40.50.1820">
    <property type="entry name" value="alpha/beta hydrolase"/>
    <property type="match status" value="1"/>
</dbReference>
<dbReference type="InterPro" id="IPR050266">
    <property type="entry name" value="AB_hydrolase_sf"/>
</dbReference>
<dbReference type="AlphaFoldDB" id="A0A1Y2MLE5"/>
<dbReference type="GO" id="GO:0016020">
    <property type="term" value="C:membrane"/>
    <property type="evidence" value="ECO:0007669"/>
    <property type="project" value="TreeGrafter"/>
</dbReference>
<proteinExistence type="predicted"/>
<dbReference type="EMBL" id="MIGB01000046">
    <property type="protein sequence ID" value="OSY35809.1"/>
    <property type="molecule type" value="Genomic_DNA"/>
</dbReference>
<keyword evidence="2" id="KW-0378">Hydrolase</keyword>
<protein>
    <submittedName>
        <fullName evidence="2">4,5:9,10-diseco-3-hydroxy-5,9, 17-trioxoandrosta-1(10),2-diene-4-oate hydrolase</fullName>
        <ecNumber evidence="2">3.7.1.17</ecNumber>
    </submittedName>
</protein>
<dbReference type="Pfam" id="PF12697">
    <property type="entry name" value="Abhydrolase_6"/>
    <property type="match status" value="1"/>
</dbReference>
<gene>
    <name evidence="2" type="primary">hsaD_3</name>
    <name evidence="2" type="ORF">BG845_05772</name>
</gene>
<dbReference type="Proteomes" id="UP000194360">
    <property type="component" value="Unassembled WGS sequence"/>
</dbReference>
<dbReference type="PANTHER" id="PTHR43798:SF33">
    <property type="entry name" value="HYDROLASE, PUTATIVE (AFU_ORTHOLOGUE AFUA_2G14860)-RELATED"/>
    <property type="match status" value="1"/>
</dbReference>
<dbReference type="PANTHER" id="PTHR43798">
    <property type="entry name" value="MONOACYLGLYCEROL LIPASE"/>
    <property type="match status" value="1"/>
</dbReference>
<dbReference type="GO" id="GO:0102296">
    <property type="term" value="F:4,5-9,10-diseco-3-hydroxy-5,9,17-trioxoandrosta-1(10),2-diene-4-oate hydrolase activity"/>
    <property type="evidence" value="ECO:0007669"/>
    <property type="project" value="UniProtKB-EC"/>
</dbReference>
<dbReference type="STRING" id="2074.BG845_05772"/>
<dbReference type="OrthoDB" id="3249793at2"/>
<name>A0A1Y2MLE5_PSEAH</name>
<comment type="caution">
    <text evidence="2">The sequence shown here is derived from an EMBL/GenBank/DDBJ whole genome shotgun (WGS) entry which is preliminary data.</text>
</comment>
<dbReference type="RefSeq" id="WP_085915880.1">
    <property type="nucleotide sequence ID" value="NZ_AP018920.1"/>
</dbReference>
<keyword evidence="3" id="KW-1185">Reference proteome</keyword>
<organism evidence="2 3">
    <name type="scientific">Pseudonocardia autotrophica</name>
    <name type="common">Amycolata autotrophica</name>
    <name type="synonym">Nocardia autotrophica</name>
    <dbReference type="NCBI Taxonomy" id="2074"/>
    <lineage>
        <taxon>Bacteria</taxon>
        <taxon>Bacillati</taxon>
        <taxon>Actinomycetota</taxon>
        <taxon>Actinomycetes</taxon>
        <taxon>Pseudonocardiales</taxon>
        <taxon>Pseudonocardiaceae</taxon>
        <taxon>Pseudonocardia</taxon>
    </lineage>
</organism>
<sequence length="258" mass="27218">MTEVESTRRVVDGHGIRLVTAGSGPPLVYLHGLGDTGALLPVLAGLARTGTRTVIRPDHPGFLDSDPFAGDSVRELAAVHVALLGDLALGPVDLVGCSFGGWIAAEVALSAPGSVRTLTLIDPAGLPGDGSAPNAFSTDPALMLDLTVHDPARRAALRATPPDERVARGLARSRDTARRLAEDPYMCDPTLASRLASLRMPVQLFWGAEDGVIPVGYALDWQRALPADTRVEIIDEAGHLPHVERPDEFLARFAPVAV</sequence>
<evidence type="ECO:0000313" key="3">
    <source>
        <dbReference type="Proteomes" id="UP000194360"/>
    </source>
</evidence>
<evidence type="ECO:0000259" key="1">
    <source>
        <dbReference type="Pfam" id="PF12697"/>
    </source>
</evidence>
<feature type="domain" description="AB hydrolase-1" evidence="1">
    <location>
        <begin position="27"/>
        <end position="251"/>
    </location>
</feature>
<accession>A0A1Y2MLE5</accession>